<evidence type="ECO:0000313" key="2">
    <source>
        <dbReference type="Proteomes" id="UP000027153"/>
    </source>
</evidence>
<comment type="caution">
    <text evidence="1">The sequence shown here is derived from an EMBL/GenBank/DDBJ whole genome shotgun (WGS) entry which is preliminary data.</text>
</comment>
<gene>
    <name evidence="1" type="ORF">ANME2D_02331</name>
</gene>
<evidence type="ECO:0000313" key="1">
    <source>
        <dbReference type="EMBL" id="KCZ71596.1"/>
    </source>
</evidence>
<dbReference type="AlphaFoldDB" id="A0A062UX74"/>
<reference evidence="1 2" key="1">
    <citation type="journal article" date="2013" name="Nature">
        <title>Anaerobic oxidation of methane coupled to nitrate reduction in a novel archaeal lineage.</title>
        <authorList>
            <person name="Haroon M.F."/>
            <person name="Hu S."/>
            <person name="Shi Y."/>
            <person name="Imelfort M."/>
            <person name="Keller J."/>
            <person name="Hugenholtz P."/>
            <person name="Yuan Z."/>
            <person name="Tyson G.W."/>
        </authorList>
    </citation>
    <scope>NUCLEOTIDE SEQUENCE [LARGE SCALE GENOMIC DNA]</scope>
    <source>
        <strain evidence="1 2">ANME-2d</strain>
    </source>
</reference>
<dbReference type="Proteomes" id="UP000027153">
    <property type="component" value="Unassembled WGS sequence"/>
</dbReference>
<dbReference type="EMBL" id="JMIY01000005">
    <property type="protein sequence ID" value="KCZ71596.1"/>
    <property type="molecule type" value="Genomic_DNA"/>
</dbReference>
<dbReference type="RefSeq" id="WP_157834081.1">
    <property type="nucleotide sequence ID" value="NZ_JMIY01000005.1"/>
</dbReference>
<organism evidence="1 2">
    <name type="scientific">Candidatus Methanoperedens nitratireducens</name>
    <dbReference type="NCBI Taxonomy" id="1392998"/>
    <lineage>
        <taxon>Archaea</taxon>
        <taxon>Methanobacteriati</taxon>
        <taxon>Methanobacteriota</taxon>
        <taxon>Stenosarchaea group</taxon>
        <taxon>Methanomicrobia</taxon>
        <taxon>Methanosarcinales</taxon>
        <taxon>ANME-2 cluster</taxon>
        <taxon>Candidatus Methanoperedentaceae</taxon>
        <taxon>Candidatus Methanoperedens</taxon>
    </lineage>
</organism>
<proteinExistence type="predicted"/>
<sequence length="55" mass="6030">MTTNAELESLGLSEEERIAYWQDQTRIAANKKADATYKSEKELAAATATALEAPK</sequence>
<protein>
    <submittedName>
        <fullName evidence="1">Uncharacterized protein</fullName>
    </submittedName>
</protein>
<keyword evidence="2" id="KW-1185">Reference proteome</keyword>
<name>A0A062UX74_9EURY</name>
<accession>A0A062UX74</accession>